<feature type="non-terminal residue" evidence="1">
    <location>
        <position position="99"/>
    </location>
</feature>
<gene>
    <name evidence="1" type="ORF">g.50606</name>
</gene>
<dbReference type="AlphaFoldDB" id="A0A1B6H1N6"/>
<evidence type="ECO:0000313" key="1">
    <source>
        <dbReference type="EMBL" id="JAS68585.1"/>
    </source>
</evidence>
<sequence length="99" mass="11364">VERFKFNSRSQLPGEPFENFVTDLKKLIKSCEYGDQLESLLRDRIILGVEDKGLQERMLREADLSLEKTLKICRATEMGKKQADELQGRTSSAISVIHH</sequence>
<reference evidence="1" key="1">
    <citation type="submission" date="2015-11" db="EMBL/GenBank/DDBJ databases">
        <title>De novo transcriptome assembly of four potential Pierce s Disease insect vectors from Arizona vineyards.</title>
        <authorList>
            <person name="Tassone E.E."/>
        </authorList>
    </citation>
    <scope>NUCLEOTIDE SEQUENCE</scope>
</reference>
<accession>A0A1B6H1N6</accession>
<proteinExistence type="predicted"/>
<organism evidence="1">
    <name type="scientific">Cuerna arida</name>
    <dbReference type="NCBI Taxonomy" id="1464854"/>
    <lineage>
        <taxon>Eukaryota</taxon>
        <taxon>Metazoa</taxon>
        <taxon>Ecdysozoa</taxon>
        <taxon>Arthropoda</taxon>
        <taxon>Hexapoda</taxon>
        <taxon>Insecta</taxon>
        <taxon>Pterygota</taxon>
        <taxon>Neoptera</taxon>
        <taxon>Paraneoptera</taxon>
        <taxon>Hemiptera</taxon>
        <taxon>Auchenorrhyncha</taxon>
        <taxon>Membracoidea</taxon>
        <taxon>Cicadellidae</taxon>
        <taxon>Cicadellinae</taxon>
        <taxon>Proconiini</taxon>
        <taxon>Cuerna</taxon>
    </lineage>
</organism>
<name>A0A1B6H1N6_9HEMI</name>
<protein>
    <submittedName>
        <fullName evidence="1">Uncharacterized protein</fullName>
    </submittedName>
</protein>
<dbReference type="PANTHER" id="PTHR33198:SF20">
    <property type="entry name" value="RETROTRANSPOSON GAG DOMAIN-CONTAINING PROTEIN"/>
    <property type="match status" value="1"/>
</dbReference>
<dbReference type="EMBL" id="GECZ01001184">
    <property type="protein sequence ID" value="JAS68585.1"/>
    <property type="molecule type" value="Transcribed_RNA"/>
</dbReference>
<feature type="non-terminal residue" evidence="1">
    <location>
        <position position="1"/>
    </location>
</feature>
<dbReference type="PANTHER" id="PTHR33198">
    <property type="entry name" value="ANK_REP_REGION DOMAIN-CONTAINING PROTEIN-RELATED"/>
    <property type="match status" value="1"/>
</dbReference>